<evidence type="ECO:0000313" key="2">
    <source>
        <dbReference type="Proteomes" id="UP001576784"/>
    </source>
</evidence>
<evidence type="ECO:0000313" key="1">
    <source>
        <dbReference type="EMBL" id="MFB2893871.1"/>
    </source>
</evidence>
<comment type="caution">
    <text evidence="1">The sequence shown here is derived from an EMBL/GenBank/DDBJ whole genome shotgun (WGS) entry which is preliminary data.</text>
</comment>
<sequence length="69" mass="7803">MVLRSIQSDIKTPSIEMLPDSLKVLLDKIKQQHYEELYESEADGTTSLQDDLNENILKTLPASEQDAIV</sequence>
<dbReference type="RefSeq" id="WP_413263523.1">
    <property type="nucleotide sequence ID" value="NZ_JBHFNR010000089.1"/>
</dbReference>
<protein>
    <submittedName>
        <fullName evidence="1">Uncharacterized protein</fullName>
    </submittedName>
</protein>
<keyword evidence="2" id="KW-1185">Reference proteome</keyword>
<proteinExistence type="predicted"/>
<name>A0ABV4XQB3_9CYAN</name>
<dbReference type="Proteomes" id="UP001576784">
    <property type="component" value="Unassembled WGS sequence"/>
</dbReference>
<accession>A0ABV4XQB3</accession>
<reference evidence="1 2" key="1">
    <citation type="submission" date="2024-09" db="EMBL/GenBank/DDBJ databases">
        <title>Floridaenema gen nov. (Aerosakkonemataceae, Aerosakkonematales ord. nov., Cyanobacteria) from benthic tropical and subtropical fresh waters, with the description of four new species.</title>
        <authorList>
            <person name="Moretto J.A."/>
            <person name="Berthold D.E."/>
            <person name="Lefler F.W."/>
            <person name="Huang I.-S."/>
            <person name="Laughinghouse H. IV."/>
        </authorList>
    </citation>
    <scope>NUCLEOTIDE SEQUENCE [LARGE SCALE GENOMIC DNA]</scope>
    <source>
        <strain evidence="1 2">BLCC-F50</strain>
    </source>
</reference>
<dbReference type="EMBL" id="JBHFNR010000089">
    <property type="protein sequence ID" value="MFB2893871.1"/>
    <property type="molecule type" value="Genomic_DNA"/>
</dbReference>
<gene>
    <name evidence="1" type="ORF">ACE1CI_13250</name>
</gene>
<organism evidence="1 2">
    <name type="scientific">Floridaenema flaviceps BLCC-F50</name>
    <dbReference type="NCBI Taxonomy" id="3153642"/>
    <lineage>
        <taxon>Bacteria</taxon>
        <taxon>Bacillati</taxon>
        <taxon>Cyanobacteriota</taxon>
        <taxon>Cyanophyceae</taxon>
        <taxon>Oscillatoriophycideae</taxon>
        <taxon>Aerosakkonematales</taxon>
        <taxon>Aerosakkonemataceae</taxon>
        <taxon>Floridanema</taxon>
        <taxon>Floridanema flaviceps</taxon>
    </lineage>
</organism>